<dbReference type="GO" id="GO:0010971">
    <property type="term" value="P:positive regulation of G2/M transition of mitotic cell cycle"/>
    <property type="evidence" value="ECO:0007669"/>
    <property type="project" value="TreeGrafter"/>
</dbReference>
<dbReference type="FunFam" id="3.40.250.10:FF:000036">
    <property type="entry name" value="M-phase inducer phosphatase"/>
    <property type="match status" value="1"/>
</dbReference>
<dbReference type="GO" id="GO:0051301">
    <property type="term" value="P:cell division"/>
    <property type="evidence" value="ECO:0007669"/>
    <property type="project" value="UniProtKB-KW"/>
</dbReference>
<dbReference type="GO" id="GO:0032502">
    <property type="term" value="P:developmental process"/>
    <property type="evidence" value="ECO:0007669"/>
    <property type="project" value="UniProtKB-ARBA"/>
</dbReference>
<dbReference type="OrthoDB" id="26523at2759"/>
<feature type="compositionally biased region" description="Polar residues" evidence="8">
    <location>
        <begin position="123"/>
        <end position="134"/>
    </location>
</feature>
<dbReference type="GO" id="GO:0110032">
    <property type="term" value="P:positive regulation of G2/MI transition of meiotic cell cycle"/>
    <property type="evidence" value="ECO:0007669"/>
    <property type="project" value="TreeGrafter"/>
</dbReference>
<feature type="domain" description="Rhodanese" evidence="9">
    <location>
        <begin position="421"/>
        <end position="532"/>
    </location>
</feature>
<evidence type="ECO:0000313" key="10">
    <source>
        <dbReference type="EMBL" id="CAG9808080.1"/>
    </source>
</evidence>
<feature type="compositionally biased region" description="Low complexity" evidence="8">
    <location>
        <begin position="135"/>
        <end position="150"/>
    </location>
</feature>
<dbReference type="Pfam" id="PF00581">
    <property type="entry name" value="Rhodanese"/>
    <property type="match status" value="1"/>
</dbReference>
<dbReference type="GO" id="GO:0000086">
    <property type="term" value="P:G2/M transition of mitotic cell cycle"/>
    <property type="evidence" value="ECO:0007669"/>
    <property type="project" value="TreeGrafter"/>
</dbReference>
<reference evidence="10" key="1">
    <citation type="submission" date="2022-01" db="EMBL/GenBank/DDBJ databases">
        <authorList>
            <person name="King R."/>
        </authorList>
    </citation>
    <scope>NUCLEOTIDE SEQUENCE</scope>
</reference>
<evidence type="ECO:0000256" key="3">
    <source>
        <dbReference type="ARBA" id="ARBA00022618"/>
    </source>
</evidence>
<dbReference type="GO" id="GO:0005737">
    <property type="term" value="C:cytoplasm"/>
    <property type="evidence" value="ECO:0007669"/>
    <property type="project" value="TreeGrafter"/>
</dbReference>
<evidence type="ECO:0000256" key="4">
    <source>
        <dbReference type="ARBA" id="ARBA00022801"/>
    </source>
</evidence>
<evidence type="ECO:0000256" key="2">
    <source>
        <dbReference type="ARBA" id="ARBA00013064"/>
    </source>
</evidence>
<organism evidence="10 11">
    <name type="scientific">Chironomus riparius</name>
    <dbReference type="NCBI Taxonomy" id="315576"/>
    <lineage>
        <taxon>Eukaryota</taxon>
        <taxon>Metazoa</taxon>
        <taxon>Ecdysozoa</taxon>
        <taxon>Arthropoda</taxon>
        <taxon>Hexapoda</taxon>
        <taxon>Insecta</taxon>
        <taxon>Pterygota</taxon>
        <taxon>Neoptera</taxon>
        <taxon>Endopterygota</taxon>
        <taxon>Diptera</taxon>
        <taxon>Nematocera</taxon>
        <taxon>Chironomoidea</taxon>
        <taxon>Chironomidae</taxon>
        <taxon>Chironominae</taxon>
        <taxon>Chironomus</taxon>
    </lineage>
</organism>
<proteinExistence type="inferred from homology"/>
<evidence type="ECO:0000313" key="11">
    <source>
        <dbReference type="Proteomes" id="UP001153620"/>
    </source>
</evidence>
<dbReference type="PANTHER" id="PTHR10828">
    <property type="entry name" value="M-PHASE INDUCER PHOSPHATASE DUAL SPECIFICITY PHOSPHATASE CDC25"/>
    <property type="match status" value="1"/>
</dbReference>
<dbReference type="AlphaFoldDB" id="A0A9N9S2P8"/>
<dbReference type="GO" id="GO:0005634">
    <property type="term" value="C:nucleus"/>
    <property type="evidence" value="ECO:0007669"/>
    <property type="project" value="TreeGrafter"/>
</dbReference>
<evidence type="ECO:0000256" key="6">
    <source>
        <dbReference type="ARBA" id="ARBA00023306"/>
    </source>
</evidence>
<dbReference type="CDD" id="cd01530">
    <property type="entry name" value="Cdc25"/>
    <property type="match status" value="1"/>
</dbReference>
<dbReference type="PRINTS" id="PR00716">
    <property type="entry name" value="MPIPHPHTASE"/>
</dbReference>
<dbReference type="InterPro" id="IPR001763">
    <property type="entry name" value="Rhodanese-like_dom"/>
</dbReference>
<dbReference type="PROSITE" id="PS50206">
    <property type="entry name" value="RHODANESE_3"/>
    <property type="match status" value="1"/>
</dbReference>
<keyword evidence="5" id="KW-0904">Protein phosphatase</keyword>
<gene>
    <name evidence="10" type="ORF">CHIRRI_LOCUS10926</name>
</gene>
<dbReference type="EMBL" id="OU895879">
    <property type="protein sequence ID" value="CAG9808080.1"/>
    <property type="molecule type" value="Genomic_DNA"/>
</dbReference>
<dbReference type="GO" id="GO:0010256">
    <property type="term" value="P:endomembrane system organization"/>
    <property type="evidence" value="ECO:0007669"/>
    <property type="project" value="UniProtKB-ARBA"/>
</dbReference>
<accession>A0A9N9S2P8</accession>
<protein>
    <recommendedName>
        <fullName evidence="2">protein-tyrosine-phosphatase</fullName>
        <ecNumber evidence="2">3.1.3.48</ecNumber>
    </recommendedName>
</protein>
<dbReference type="EC" id="3.1.3.48" evidence="2"/>
<feature type="region of interest" description="Disordered" evidence="8">
    <location>
        <begin position="307"/>
        <end position="328"/>
    </location>
</feature>
<dbReference type="PANTHER" id="PTHR10828:SF76">
    <property type="entry name" value="M-PHASE INDUCER PHOSPHATASE"/>
    <property type="match status" value="1"/>
</dbReference>
<keyword evidence="6" id="KW-0131">Cell cycle</keyword>
<reference evidence="10" key="2">
    <citation type="submission" date="2022-10" db="EMBL/GenBank/DDBJ databases">
        <authorList>
            <consortium name="ENA_rothamsted_submissions"/>
            <consortium name="culmorum"/>
            <person name="King R."/>
        </authorList>
    </citation>
    <scope>NUCLEOTIDE SEQUENCE</scope>
</reference>
<evidence type="ECO:0000256" key="8">
    <source>
        <dbReference type="SAM" id="MobiDB-lite"/>
    </source>
</evidence>
<dbReference type="Gene3D" id="3.40.250.10">
    <property type="entry name" value="Rhodanese-like domain"/>
    <property type="match status" value="1"/>
</dbReference>
<name>A0A9N9S2P8_9DIPT</name>
<keyword evidence="3" id="KW-0132">Cell division</keyword>
<dbReference type="InterPro" id="IPR036873">
    <property type="entry name" value="Rhodanese-like_dom_sf"/>
</dbReference>
<evidence type="ECO:0000256" key="7">
    <source>
        <dbReference type="ARBA" id="ARBA00051722"/>
    </source>
</evidence>
<dbReference type="SMART" id="SM00450">
    <property type="entry name" value="RHOD"/>
    <property type="match status" value="1"/>
</dbReference>
<comment type="similarity">
    <text evidence="1">Belongs to the MPI phosphatase family.</text>
</comment>
<dbReference type="InterPro" id="IPR000751">
    <property type="entry name" value="MPI_Phosphatase"/>
</dbReference>
<dbReference type="Proteomes" id="UP001153620">
    <property type="component" value="Chromosome 3"/>
</dbReference>
<sequence length="579" mass="65014">MLDGVNEYDLELCECTRLISNTFTIDSAGISPATRQIQQQSRGVQRRRNTIPQHINFDTKCDSPIKGNMDSEEDISFYSSNSPASSPRHCATLPCHNDDIGYLSPGTSPSIFTIEHNAMHSNSHESMSMQSDIGNNSNNRRNHSSSTSSFNFLKPKCPESFSIDSPTNLHRTPSKFSLTSNGSSRMGNGFKVFHSLSSGSNESMDPDDDYMELMEMENMDEDAQMPNDLNSLFCKDIKNSRTPEMKKPNTFVRKCLNMDTSTNSSISNLFNSPSTPKSSTITSLITTPERQCLATINDNITPFGSIRNPSTGAFKRPEPPTISPVQSKRYKCENSVSSSATIVSINQSPLQPKRPILRKSVSMNDSAIIMSALSRSSEEKNLIGDFSKTFCLPLIDGRHTDLKSISAETMRRLLQGEFDDSVASYKVIDCRYPYEFEGGHIRGALNLWTQEQIIEELVSKKTETPAVDGDGQKRNILIFHCEFSSERGPKLSRFLRNHDRMSSPYPALHYPEIYLLHNGYKEFFETNSNLCEPHAYRQMLDSNFSNEYKLFRAKSKSWGGDARAPGTVRLTKSRSRLVL</sequence>
<feature type="region of interest" description="Disordered" evidence="8">
    <location>
        <begin position="123"/>
        <end position="150"/>
    </location>
</feature>
<dbReference type="GO" id="GO:0004725">
    <property type="term" value="F:protein tyrosine phosphatase activity"/>
    <property type="evidence" value="ECO:0007669"/>
    <property type="project" value="UniProtKB-EC"/>
</dbReference>
<keyword evidence="11" id="KW-1185">Reference proteome</keyword>
<dbReference type="SUPFAM" id="SSF52821">
    <property type="entry name" value="Rhodanese/Cell cycle control phosphatase"/>
    <property type="match status" value="1"/>
</dbReference>
<evidence type="ECO:0000256" key="5">
    <source>
        <dbReference type="ARBA" id="ARBA00022912"/>
    </source>
</evidence>
<keyword evidence="4" id="KW-0378">Hydrolase</keyword>
<evidence type="ECO:0000256" key="1">
    <source>
        <dbReference type="ARBA" id="ARBA00011065"/>
    </source>
</evidence>
<evidence type="ECO:0000259" key="9">
    <source>
        <dbReference type="PROSITE" id="PS50206"/>
    </source>
</evidence>
<comment type="catalytic activity">
    <reaction evidence="7">
        <text>O-phospho-L-tyrosyl-[protein] + H2O = L-tyrosyl-[protein] + phosphate</text>
        <dbReference type="Rhea" id="RHEA:10684"/>
        <dbReference type="Rhea" id="RHEA-COMP:10136"/>
        <dbReference type="Rhea" id="RHEA-COMP:20101"/>
        <dbReference type="ChEBI" id="CHEBI:15377"/>
        <dbReference type="ChEBI" id="CHEBI:43474"/>
        <dbReference type="ChEBI" id="CHEBI:46858"/>
        <dbReference type="ChEBI" id="CHEBI:61978"/>
        <dbReference type="EC" id="3.1.3.48"/>
    </reaction>
</comment>
<dbReference type="GO" id="GO:0009794">
    <property type="term" value="P:regulation of mitotic cell cycle, embryonic"/>
    <property type="evidence" value="ECO:0007669"/>
    <property type="project" value="UniProtKB-ARBA"/>
</dbReference>